<keyword evidence="2" id="KW-1185">Reference proteome</keyword>
<evidence type="ECO:0000313" key="2">
    <source>
        <dbReference type="Proteomes" id="UP000789525"/>
    </source>
</evidence>
<comment type="caution">
    <text evidence="1">The sequence shown here is derived from an EMBL/GenBank/DDBJ whole genome shotgun (WGS) entry which is preliminary data.</text>
</comment>
<sequence>MWVFFISGLVGVVARPAGSGYRGDESYSSCYNCPKDDNVGVTISLSVGPAAVPSNCLLILLASSITQPILPVVILTTLAYEVPYTARNDLMVEPPRPRLKDLVGPLQGLQIGVNLEVEGATTRPGTWSNVHKPTLASLSEVPPASNMWAHRMETAEQQETSGKAKSGVGITTTATGENTGIHPDTSVPTNQVVLPYQVMFGQGDPAAYPITANIVSVTPLDNTNARPDAANQGPQLVTIMVYPSDAPTPSGLYDPYPISSPPAYTPSSFPVPPEKAHSSQ</sequence>
<evidence type="ECO:0000313" key="1">
    <source>
        <dbReference type="EMBL" id="CAG8554589.1"/>
    </source>
</evidence>
<protein>
    <submittedName>
        <fullName evidence="1">5739_t:CDS:1</fullName>
    </submittedName>
</protein>
<dbReference type="Proteomes" id="UP000789525">
    <property type="component" value="Unassembled WGS sequence"/>
</dbReference>
<gene>
    <name evidence="1" type="ORF">ACOLOM_LOCUS4989</name>
</gene>
<reference evidence="1" key="1">
    <citation type="submission" date="2021-06" db="EMBL/GenBank/DDBJ databases">
        <authorList>
            <person name="Kallberg Y."/>
            <person name="Tangrot J."/>
            <person name="Rosling A."/>
        </authorList>
    </citation>
    <scope>NUCLEOTIDE SEQUENCE</scope>
    <source>
        <strain evidence="1">CL356</strain>
    </source>
</reference>
<dbReference type="EMBL" id="CAJVPT010008721">
    <property type="protein sequence ID" value="CAG8554589.1"/>
    <property type="molecule type" value="Genomic_DNA"/>
</dbReference>
<organism evidence="1 2">
    <name type="scientific">Acaulospora colombiana</name>
    <dbReference type="NCBI Taxonomy" id="27376"/>
    <lineage>
        <taxon>Eukaryota</taxon>
        <taxon>Fungi</taxon>
        <taxon>Fungi incertae sedis</taxon>
        <taxon>Mucoromycota</taxon>
        <taxon>Glomeromycotina</taxon>
        <taxon>Glomeromycetes</taxon>
        <taxon>Diversisporales</taxon>
        <taxon>Acaulosporaceae</taxon>
        <taxon>Acaulospora</taxon>
    </lineage>
</organism>
<accession>A0ACA9M1I2</accession>
<name>A0ACA9M1I2_9GLOM</name>
<proteinExistence type="predicted"/>